<dbReference type="Pfam" id="PF14200">
    <property type="entry name" value="RicinB_lectin_2"/>
    <property type="match status" value="1"/>
</dbReference>
<name>A0A0B1P8U0_UNCNE</name>
<dbReference type="Proteomes" id="UP000030854">
    <property type="component" value="Unassembled WGS sequence"/>
</dbReference>
<proteinExistence type="predicted"/>
<feature type="domain" description="Ricin B lectin" evidence="1">
    <location>
        <begin position="46"/>
        <end position="137"/>
    </location>
</feature>
<dbReference type="PROSITE" id="PS50231">
    <property type="entry name" value="RICIN_B_LECTIN"/>
    <property type="match status" value="1"/>
</dbReference>
<evidence type="ECO:0000313" key="2">
    <source>
        <dbReference type="EMBL" id="KHJ33331.1"/>
    </source>
</evidence>
<dbReference type="Gene3D" id="2.80.10.50">
    <property type="match status" value="1"/>
</dbReference>
<dbReference type="SUPFAM" id="SSF50370">
    <property type="entry name" value="Ricin B-like lectins"/>
    <property type="match status" value="1"/>
</dbReference>
<comment type="caution">
    <text evidence="2">The sequence shown here is derived from an EMBL/GenBank/DDBJ whole genome shotgun (WGS) entry which is preliminary data.</text>
</comment>
<protein>
    <submittedName>
        <fullName evidence="2">Putative agglutinin ssa-like protein</fullName>
    </submittedName>
</protein>
<sequence length="154" mass="16912">MPFKGPGIYEIVPFQTPKFSCNSWGGSTNEGEEVKIAERSQPPGQNTLWEVALASGSGADAEYYIINVKNGYFLAATGVTTNITCKHSIPTDPSIRWKLRPATTNGYDVWQVDSLSSYGQLNVRESGQASGTDVISYQISSTDNTKWYFDPVGW</sequence>
<dbReference type="HOGENOM" id="CLU_143025_0_0_1"/>
<evidence type="ECO:0000259" key="1">
    <source>
        <dbReference type="Pfam" id="PF14200"/>
    </source>
</evidence>
<dbReference type="OrthoDB" id="4476188at2759"/>
<dbReference type="AlphaFoldDB" id="A0A0B1P8U0"/>
<dbReference type="OMA" id="GNGAFYI"/>
<gene>
    <name evidence="2" type="ORF">EV44_g5333</name>
</gene>
<keyword evidence="3" id="KW-1185">Reference proteome</keyword>
<dbReference type="EMBL" id="JNVN01001499">
    <property type="protein sequence ID" value="KHJ33331.1"/>
    <property type="molecule type" value="Genomic_DNA"/>
</dbReference>
<dbReference type="InterPro" id="IPR035992">
    <property type="entry name" value="Ricin_B-like_lectins"/>
</dbReference>
<dbReference type="InterPro" id="IPR000772">
    <property type="entry name" value="Ricin_B_lectin"/>
</dbReference>
<evidence type="ECO:0000313" key="3">
    <source>
        <dbReference type="Proteomes" id="UP000030854"/>
    </source>
</evidence>
<reference evidence="2 3" key="1">
    <citation type="journal article" date="2014" name="BMC Genomics">
        <title>Adaptive genomic structural variation in the grape powdery mildew pathogen, Erysiphe necator.</title>
        <authorList>
            <person name="Jones L."/>
            <person name="Riaz S."/>
            <person name="Morales-Cruz A."/>
            <person name="Amrine K.C."/>
            <person name="McGuire B."/>
            <person name="Gubler W.D."/>
            <person name="Walker M.A."/>
            <person name="Cantu D."/>
        </authorList>
    </citation>
    <scope>NUCLEOTIDE SEQUENCE [LARGE SCALE GENOMIC DNA]</scope>
    <source>
        <strain evidence="3">c</strain>
    </source>
</reference>
<organism evidence="2 3">
    <name type="scientific">Uncinula necator</name>
    <name type="common">Grape powdery mildew</name>
    <dbReference type="NCBI Taxonomy" id="52586"/>
    <lineage>
        <taxon>Eukaryota</taxon>
        <taxon>Fungi</taxon>
        <taxon>Dikarya</taxon>
        <taxon>Ascomycota</taxon>
        <taxon>Pezizomycotina</taxon>
        <taxon>Leotiomycetes</taxon>
        <taxon>Erysiphales</taxon>
        <taxon>Erysiphaceae</taxon>
        <taxon>Erysiphe</taxon>
    </lineage>
</organism>
<accession>A0A0B1P8U0</accession>